<evidence type="ECO:0000313" key="12">
    <source>
        <dbReference type="Proteomes" id="UP000006852"/>
    </source>
</evidence>
<sequence length="374" mass="42287">MLSERLENLHPYVPGEQPKDRIYIKLNANENPFPPSKNVAKAIKKSVSCHREKLRLYPDPDSVELRTAIADMLNSTGGVLCNSQSAKKELGFKITPQMIFCGNGSDEVLSFVFYTFFGSRCPLVLPEFTYSFYPVYCGFYNIQMKKIPLKNDWGLDIDKMLSESEKNNSPIIFANPNAPTGIALKRAEVESFLKKIPSDRILVVDEAYADFGEESCLSLLKDYKNLVIVRTFSKSFSLAGMRLGFSVANPELINSIFTVKNSFNHFPVDFLAQTAGKAACENYSYYEENAKKIVNERNLLTEFLRSKNWFVIESKTNFIFAKKNGMGGTSIYEAVKKAGILIRHFDTPGIDDFVRITIGTKNQMDRLKKVLAEI</sequence>
<dbReference type="EMBL" id="CP002631">
    <property type="protein sequence ID" value="AEB13372.1"/>
    <property type="molecule type" value="Genomic_DNA"/>
</dbReference>
<reference evidence="12" key="2">
    <citation type="submission" date="2011-04" db="EMBL/GenBank/DDBJ databases">
        <title>The complete genome of chromosome of Treponema succinifaciens DSM 2489.</title>
        <authorList>
            <person name="Lucas S."/>
            <person name="Copeland A."/>
            <person name="Lapidus A."/>
            <person name="Bruce D."/>
            <person name="Goodwin L."/>
            <person name="Pitluck S."/>
            <person name="Peters L."/>
            <person name="Kyrpides N."/>
            <person name="Mavromatis K."/>
            <person name="Ivanova N."/>
            <person name="Ovchinnikova G."/>
            <person name="Teshima H."/>
            <person name="Detter J.C."/>
            <person name="Tapia R."/>
            <person name="Han C."/>
            <person name="Land M."/>
            <person name="Hauser L."/>
            <person name="Markowitz V."/>
            <person name="Cheng J.-F."/>
            <person name="Hugenholtz P."/>
            <person name="Woyke T."/>
            <person name="Wu D."/>
            <person name="Gronow S."/>
            <person name="Wellnitz S."/>
            <person name="Brambilla E."/>
            <person name="Klenk H.-P."/>
            <person name="Eisen J.A."/>
        </authorList>
    </citation>
    <scope>NUCLEOTIDE SEQUENCE [LARGE SCALE GENOMIC DNA]</scope>
    <source>
        <strain evidence="12">ATCC 33096 / DSM 2489 / 6091</strain>
    </source>
</reference>
<dbReference type="GO" id="GO:0004400">
    <property type="term" value="F:histidinol-phosphate transaminase activity"/>
    <property type="evidence" value="ECO:0007669"/>
    <property type="project" value="UniProtKB-UniRule"/>
</dbReference>
<gene>
    <name evidence="9" type="primary">hisC</name>
    <name evidence="11" type="ordered locus">Tresu_0419</name>
</gene>
<dbReference type="CDD" id="cd00609">
    <property type="entry name" value="AAT_like"/>
    <property type="match status" value="1"/>
</dbReference>
<dbReference type="SUPFAM" id="SSF53383">
    <property type="entry name" value="PLP-dependent transferases"/>
    <property type="match status" value="1"/>
</dbReference>
<dbReference type="RefSeq" id="WP_013700679.1">
    <property type="nucleotide sequence ID" value="NC_015385.1"/>
</dbReference>
<dbReference type="GeneID" id="302997631"/>
<protein>
    <recommendedName>
        <fullName evidence="9">Histidinol-phosphate aminotransferase</fullName>
        <ecNumber evidence="9">2.6.1.9</ecNumber>
    </recommendedName>
    <alternativeName>
        <fullName evidence="9">Imidazole acetol-phosphate transaminase</fullName>
    </alternativeName>
</protein>
<dbReference type="Gene3D" id="3.40.640.10">
    <property type="entry name" value="Type I PLP-dependent aspartate aminotransferase-like (Major domain)"/>
    <property type="match status" value="1"/>
</dbReference>
<dbReference type="InterPro" id="IPR001917">
    <property type="entry name" value="Aminotrans_II_pyridoxalP_BS"/>
</dbReference>
<dbReference type="GO" id="GO:0000105">
    <property type="term" value="P:L-histidine biosynthetic process"/>
    <property type="evidence" value="ECO:0007669"/>
    <property type="project" value="UniProtKB-UniRule"/>
</dbReference>
<accession>F2NX37</accession>
<evidence type="ECO:0000256" key="8">
    <source>
        <dbReference type="ARBA" id="ARBA00047481"/>
    </source>
</evidence>
<dbReference type="KEGG" id="tsu:Tresu_0419"/>
<dbReference type="eggNOG" id="COG0079">
    <property type="taxonomic scope" value="Bacteria"/>
</dbReference>
<dbReference type="NCBIfam" id="TIGR01141">
    <property type="entry name" value="hisC"/>
    <property type="match status" value="1"/>
</dbReference>
<dbReference type="PANTHER" id="PTHR43643">
    <property type="entry name" value="HISTIDINOL-PHOSPHATE AMINOTRANSFERASE 2"/>
    <property type="match status" value="1"/>
</dbReference>
<dbReference type="AlphaFoldDB" id="F2NX37"/>
<comment type="similarity">
    <text evidence="3 9">Belongs to the class-II pyridoxal-phosphate-dependent aminotransferase family. Histidinol-phosphate aminotransferase subfamily.</text>
</comment>
<comment type="cofactor">
    <cofactor evidence="1 9">
        <name>pyridoxal 5'-phosphate</name>
        <dbReference type="ChEBI" id="CHEBI:597326"/>
    </cofactor>
</comment>
<dbReference type="InterPro" id="IPR004839">
    <property type="entry name" value="Aminotransferase_I/II_large"/>
</dbReference>
<name>F2NX37_TRES6</name>
<keyword evidence="6 9" id="KW-0808">Transferase</keyword>
<comment type="catalytic activity">
    <reaction evidence="8 9">
        <text>L-histidinol phosphate + 2-oxoglutarate = 3-(imidazol-4-yl)-2-oxopropyl phosphate + L-glutamate</text>
        <dbReference type="Rhea" id="RHEA:23744"/>
        <dbReference type="ChEBI" id="CHEBI:16810"/>
        <dbReference type="ChEBI" id="CHEBI:29985"/>
        <dbReference type="ChEBI" id="CHEBI:57766"/>
        <dbReference type="ChEBI" id="CHEBI:57980"/>
        <dbReference type="EC" id="2.6.1.9"/>
    </reaction>
</comment>
<dbReference type="InterPro" id="IPR005861">
    <property type="entry name" value="HisP_aminotrans"/>
</dbReference>
<evidence type="ECO:0000259" key="10">
    <source>
        <dbReference type="Pfam" id="PF00155"/>
    </source>
</evidence>
<dbReference type="PANTHER" id="PTHR43643:SF3">
    <property type="entry name" value="HISTIDINOL-PHOSPHATE AMINOTRANSFERASE"/>
    <property type="match status" value="1"/>
</dbReference>
<evidence type="ECO:0000256" key="9">
    <source>
        <dbReference type="HAMAP-Rule" id="MF_01023"/>
    </source>
</evidence>
<dbReference type="InterPro" id="IPR015421">
    <property type="entry name" value="PyrdxlP-dep_Trfase_major"/>
</dbReference>
<proteinExistence type="inferred from homology"/>
<organism evidence="11 12">
    <name type="scientific">Treponema succinifaciens (strain ATCC 33096 / DSM 2489 / 6091)</name>
    <dbReference type="NCBI Taxonomy" id="869209"/>
    <lineage>
        <taxon>Bacteria</taxon>
        <taxon>Pseudomonadati</taxon>
        <taxon>Spirochaetota</taxon>
        <taxon>Spirochaetia</taxon>
        <taxon>Spirochaetales</taxon>
        <taxon>Treponemataceae</taxon>
        <taxon>Treponema</taxon>
    </lineage>
</organism>
<keyword evidence="7 9" id="KW-0663">Pyridoxal phosphate</keyword>
<comment type="subunit">
    <text evidence="4 9">Homodimer.</text>
</comment>
<evidence type="ECO:0000256" key="5">
    <source>
        <dbReference type="ARBA" id="ARBA00022576"/>
    </source>
</evidence>
<keyword evidence="5 9" id="KW-0032">Aminotransferase</keyword>
<dbReference type="HAMAP" id="MF_01023">
    <property type="entry name" value="HisC_aminotrans_2"/>
    <property type="match status" value="1"/>
</dbReference>
<feature type="domain" description="Aminotransferase class I/classII large" evidence="10">
    <location>
        <begin position="22"/>
        <end position="367"/>
    </location>
</feature>
<evidence type="ECO:0000256" key="7">
    <source>
        <dbReference type="ARBA" id="ARBA00022898"/>
    </source>
</evidence>
<dbReference type="GO" id="GO:0030170">
    <property type="term" value="F:pyridoxal phosphate binding"/>
    <property type="evidence" value="ECO:0007669"/>
    <property type="project" value="InterPro"/>
</dbReference>
<keyword evidence="12" id="KW-1185">Reference proteome</keyword>
<dbReference type="Proteomes" id="UP000006852">
    <property type="component" value="Chromosome"/>
</dbReference>
<dbReference type="UniPathway" id="UPA00031">
    <property type="reaction ID" value="UER00012"/>
</dbReference>
<evidence type="ECO:0000256" key="6">
    <source>
        <dbReference type="ARBA" id="ARBA00022679"/>
    </source>
</evidence>
<dbReference type="HOGENOM" id="CLU_017584_3_0_12"/>
<evidence type="ECO:0000256" key="1">
    <source>
        <dbReference type="ARBA" id="ARBA00001933"/>
    </source>
</evidence>
<dbReference type="PROSITE" id="PS00599">
    <property type="entry name" value="AA_TRANSFER_CLASS_2"/>
    <property type="match status" value="1"/>
</dbReference>
<comment type="pathway">
    <text evidence="2 9">Amino-acid biosynthesis; L-histidine biosynthesis; L-histidine from 5-phospho-alpha-D-ribose 1-diphosphate: step 7/9.</text>
</comment>
<dbReference type="InterPro" id="IPR050106">
    <property type="entry name" value="HistidinolP_aminotransfase"/>
</dbReference>
<dbReference type="STRING" id="869209.Tresu_0419"/>
<feature type="modified residue" description="N6-(pyridoxal phosphate)lysine" evidence="9">
    <location>
        <position position="234"/>
    </location>
</feature>
<evidence type="ECO:0000256" key="2">
    <source>
        <dbReference type="ARBA" id="ARBA00005011"/>
    </source>
</evidence>
<dbReference type="InterPro" id="IPR015422">
    <property type="entry name" value="PyrdxlP-dep_Trfase_small"/>
</dbReference>
<dbReference type="OrthoDB" id="9813612at2"/>
<dbReference type="Gene3D" id="3.90.1150.10">
    <property type="entry name" value="Aspartate Aminotransferase, domain 1"/>
    <property type="match status" value="1"/>
</dbReference>
<keyword evidence="9" id="KW-0028">Amino-acid biosynthesis</keyword>
<dbReference type="InterPro" id="IPR015424">
    <property type="entry name" value="PyrdxlP-dep_Trfase"/>
</dbReference>
<keyword evidence="9" id="KW-0368">Histidine biosynthesis</keyword>
<evidence type="ECO:0000256" key="3">
    <source>
        <dbReference type="ARBA" id="ARBA00007970"/>
    </source>
</evidence>
<evidence type="ECO:0000313" key="11">
    <source>
        <dbReference type="EMBL" id="AEB13372.1"/>
    </source>
</evidence>
<dbReference type="Pfam" id="PF00155">
    <property type="entry name" value="Aminotran_1_2"/>
    <property type="match status" value="1"/>
</dbReference>
<dbReference type="EC" id="2.6.1.9" evidence="9"/>
<evidence type="ECO:0000256" key="4">
    <source>
        <dbReference type="ARBA" id="ARBA00011738"/>
    </source>
</evidence>
<reference evidence="11 12" key="1">
    <citation type="journal article" date="2011" name="Stand. Genomic Sci.">
        <title>Complete genome sequence of Treponema succinifaciens type strain (6091).</title>
        <authorList>
            <person name="Han C."/>
            <person name="Gronow S."/>
            <person name="Teshima H."/>
            <person name="Lapidus A."/>
            <person name="Nolan M."/>
            <person name="Lucas S."/>
            <person name="Hammon N."/>
            <person name="Deshpande S."/>
            <person name="Cheng J.F."/>
            <person name="Zeytun A."/>
            <person name="Tapia R."/>
            <person name="Goodwin L."/>
            <person name="Pitluck S."/>
            <person name="Liolios K."/>
            <person name="Pagani I."/>
            <person name="Ivanova N."/>
            <person name="Mavromatis K."/>
            <person name="Mikhailova N."/>
            <person name="Huntemann M."/>
            <person name="Pati A."/>
            <person name="Chen A."/>
            <person name="Palaniappan K."/>
            <person name="Land M."/>
            <person name="Hauser L."/>
            <person name="Brambilla E.M."/>
            <person name="Rohde M."/>
            <person name="Goker M."/>
            <person name="Woyke T."/>
            <person name="Bristow J."/>
            <person name="Eisen J.A."/>
            <person name="Markowitz V."/>
            <person name="Hugenholtz P."/>
            <person name="Kyrpides N.C."/>
            <person name="Klenk H.P."/>
            <person name="Detter J.C."/>
        </authorList>
    </citation>
    <scope>NUCLEOTIDE SEQUENCE [LARGE SCALE GENOMIC DNA]</scope>
    <source>
        <strain evidence="12">ATCC 33096 / DSM 2489 / 6091</strain>
    </source>
</reference>